<proteinExistence type="predicted"/>
<keyword evidence="3" id="KW-1185">Reference proteome</keyword>
<dbReference type="AlphaFoldDB" id="A0A4Z0PJ73"/>
<name>A0A4Z0PJ73_9BACT</name>
<keyword evidence="1" id="KW-0732">Signal</keyword>
<protein>
    <submittedName>
        <fullName evidence="2">Uncharacterized protein</fullName>
    </submittedName>
</protein>
<feature type="chain" id="PRO_5021476251" evidence="1">
    <location>
        <begin position="24"/>
        <end position="109"/>
    </location>
</feature>
<dbReference type="EMBL" id="SRLD01000023">
    <property type="protein sequence ID" value="TGE15411.1"/>
    <property type="molecule type" value="Genomic_DNA"/>
</dbReference>
<feature type="signal peptide" evidence="1">
    <location>
        <begin position="1"/>
        <end position="23"/>
    </location>
</feature>
<evidence type="ECO:0000313" key="3">
    <source>
        <dbReference type="Proteomes" id="UP000297739"/>
    </source>
</evidence>
<dbReference type="Proteomes" id="UP000297739">
    <property type="component" value="Unassembled WGS sequence"/>
</dbReference>
<evidence type="ECO:0000256" key="1">
    <source>
        <dbReference type="SAM" id="SignalP"/>
    </source>
</evidence>
<gene>
    <name evidence="2" type="ORF">E5J99_12470</name>
</gene>
<organism evidence="2 3">
    <name type="scientific">Hymenobacter elongatus</name>
    <dbReference type="NCBI Taxonomy" id="877208"/>
    <lineage>
        <taxon>Bacteria</taxon>
        <taxon>Pseudomonadati</taxon>
        <taxon>Bacteroidota</taxon>
        <taxon>Cytophagia</taxon>
        <taxon>Cytophagales</taxon>
        <taxon>Hymenobacteraceae</taxon>
        <taxon>Hymenobacter</taxon>
    </lineage>
</organism>
<sequence>MKSYSTFLLSFGLLLLSYSGATAQSVINVQYRPDRGLSDPELPDPRYAGAVEVNELKEKVQILTDAYSRLVEQHNIQADRLHALERLVRMTGPPPAKTLPNSVISIRKL</sequence>
<reference evidence="2 3" key="1">
    <citation type="submission" date="2019-04" db="EMBL/GenBank/DDBJ databases">
        <authorList>
            <person name="Feng G."/>
            <person name="Zhang J."/>
            <person name="Zhu H."/>
        </authorList>
    </citation>
    <scope>NUCLEOTIDE SEQUENCE [LARGE SCALE GENOMIC DNA]</scope>
    <source>
        <strain evidence="2 3">JCM 17223</strain>
    </source>
</reference>
<comment type="caution">
    <text evidence="2">The sequence shown here is derived from an EMBL/GenBank/DDBJ whole genome shotgun (WGS) entry which is preliminary data.</text>
</comment>
<evidence type="ECO:0000313" key="2">
    <source>
        <dbReference type="EMBL" id="TGE15411.1"/>
    </source>
</evidence>
<accession>A0A4Z0PJ73</accession>